<evidence type="ECO:0000256" key="14">
    <source>
        <dbReference type="SAM" id="MobiDB-lite"/>
    </source>
</evidence>
<evidence type="ECO:0000256" key="7">
    <source>
        <dbReference type="ARBA" id="ARBA00022729"/>
    </source>
</evidence>
<evidence type="ECO:0000256" key="6">
    <source>
        <dbReference type="ARBA" id="ARBA00022525"/>
    </source>
</evidence>
<keyword evidence="7 13" id="KW-0732">Signal</keyword>
<comment type="function">
    <text evidence="12 13">Pectinolytic enzyme consist of four classes of enzymes: pectin lyase, polygalacturonase, pectin methylesterase and rhamnogalacturonase. Among pectinolytic enzymes, pectin lyase is the most important in depolymerization of pectin, since it cleaves internal glycosidic bonds of highly methylated pectins. Favors pectate, the anion, over pectin, the methyl ester.</text>
</comment>
<feature type="region of interest" description="Disordered" evidence="14">
    <location>
        <begin position="26"/>
        <end position="46"/>
    </location>
</feature>
<dbReference type="PANTHER" id="PTHR33407:SF11">
    <property type="entry name" value="PECTATE LYASE H-RELATED"/>
    <property type="match status" value="1"/>
</dbReference>
<protein>
    <recommendedName>
        <fullName evidence="5 13">Pectate lyase</fullName>
        <ecNumber evidence="5 13">4.2.2.2</ecNumber>
    </recommendedName>
</protein>
<proteinExistence type="inferred from homology"/>
<comment type="subcellular location">
    <subcellularLocation>
        <location evidence="3 13">Secreted</location>
    </subcellularLocation>
</comment>
<name>A0A550CDF4_9AGAR</name>
<dbReference type="GO" id="GO:0045490">
    <property type="term" value="P:pectin catabolic process"/>
    <property type="evidence" value="ECO:0007669"/>
    <property type="project" value="TreeGrafter"/>
</dbReference>
<evidence type="ECO:0000256" key="1">
    <source>
        <dbReference type="ARBA" id="ARBA00000695"/>
    </source>
</evidence>
<dbReference type="Pfam" id="PF03211">
    <property type="entry name" value="Pectate_lyase"/>
    <property type="match status" value="1"/>
</dbReference>
<evidence type="ECO:0000313" key="16">
    <source>
        <dbReference type="Proteomes" id="UP000320762"/>
    </source>
</evidence>
<dbReference type="GO" id="GO:0005576">
    <property type="term" value="C:extracellular region"/>
    <property type="evidence" value="ECO:0007669"/>
    <property type="project" value="UniProtKB-SubCell"/>
</dbReference>
<keyword evidence="10" id="KW-0119">Carbohydrate metabolism</keyword>
<evidence type="ECO:0000256" key="5">
    <source>
        <dbReference type="ARBA" id="ARBA00012272"/>
    </source>
</evidence>
<dbReference type="Proteomes" id="UP000320762">
    <property type="component" value="Unassembled WGS sequence"/>
</dbReference>
<evidence type="ECO:0000256" key="10">
    <source>
        <dbReference type="ARBA" id="ARBA00023277"/>
    </source>
</evidence>
<feature type="chain" id="PRO_5025096325" description="Pectate lyase" evidence="13">
    <location>
        <begin position="19"/>
        <end position="259"/>
    </location>
</feature>
<organism evidence="15 16">
    <name type="scientific">Schizophyllum amplum</name>
    <dbReference type="NCBI Taxonomy" id="97359"/>
    <lineage>
        <taxon>Eukaryota</taxon>
        <taxon>Fungi</taxon>
        <taxon>Dikarya</taxon>
        <taxon>Basidiomycota</taxon>
        <taxon>Agaricomycotina</taxon>
        <taxon>Agaricomycetes</taxon>
        <taxon>Agaricomycetidae</taxon>
        <taxon>Agaricales</taxon>
        <taxon>Schizophyllaceae</taxon>
        <taxon>Schizophyllum</taxon>
    </lineage>
</organism>
<dbReference type="STRING" id="97359.A0A550CDF4"/>
<keyword evidence="8 13" id="KW-0106">Calcium</keyword>
<evidence type="ECO:0000256" key="4">
    <source>
        <dbReference type="ARBA" id="ARBA00006463"/>
    </source>
</evidence>
<accession>A0A550CDF4</accession>
<evidence type="ECO:0000256" key="8">
    <source>
        <dbReference type="ARBA" id="ARBA00022837"/>
    </source>
</evidence>
<keyword evidence="9 13" id="KW-0456">Lyase</keyword>
<evidence type="ECO:0000256" key="9">
    <source>
        <dbReference type="ARBA" id="ARBA00023239"/>
    </source>
</evidence>
<comment type="caution">
    <text evidence="15">The sequence shown here is derived from an EMBL/GenBank/DDBJ whole genome shotgun (WGS) entry which is preliminary data.</text>
</comment>
<evidence type="ECO:0000256" key="2">
    <source>
        <dbReference type="ARBA" id="ARBA00001913"/>
    </source>
</evidence>
<keyword evidence="16" id="KW-1185">Reference proteome</keyword>
<comment type="catalytic activity">
    <reaction evidence="1 13">
        <text>Eliminative cleavage of (1-&gt;4)-alpha-D-galacturonan to give oligosaccharides with 4-deoxy-alpha-D-galact-4-enuronosyl groups at their non-reducing ends.</text>
        <dbReference type="EC" id="4.2.2.2"/>
    </reaction>
</comment>
<evidence type="ECO:0000256" key="13">
    <source>
        <dbReference type="RuleBase" id="RU367009"/>
    </source>
</evidence>
<comment type="cofactor">
    <cofactor evidence="2 13">
        <name>Ca(2+)</name>
        <dbReference type="ChEBI" id="CHEBI:29108"/>
    </cofactor>
</comment>
<keyword evidence="11" id="KW-0624">Polysaccharide degradation</keyword>
<dbReference type="Gene3D" id="2.160.20.10">
    <property type="entry name" value="Single-stranded right-handed beta-helix, Pectin lyase-like"/>
    <property type="match status" value="1"/>
</dbReference>
<evidence type="ECO:0000313" key="15">
    <source>
        <dbReference type="EMBL" id="TRM62807.1"/>
    </source>
</evidence>
<evidence type="ECO:0000256" key="11">
    <source>
        <dbReference type="ARBA" id="ARBA00023326"/>
    </source>
</evidence>
<dbReference type="InterPro" id="IPR012334">
    <property type="entry name" value="Pectin_lyas_fold"/>
</dbReference>
<dbReference type="EC" id="4.2.2.2" evidence="5 13"/>
<sequence length="259" mass="27366">MFTQQLVAVLCLALAASASPNPSKRRAAARAASATFPDPPTTISLDEPMTIKAGESFTPDEEYTRYDRGVSCGGQSEGGDKDAVFILEEGASISKVVIGEDQSEGIHCLGACTINDVWFEAVCEDAITIKQESGTSTISGGGAKGAEDKVVQHNGGGTVRIENYYVEDFGKLYRSCGNCDEMYERHVEISGVTAVSGKVLAGINSNYGDTATFDTSSATDVKTICQEFEGNDTGDEPESISKGPSDFCIYEEGVDVTEA</sequence>
<dbReference type="EMBL" id="VDMD01000011">
    <property type="protein sequence ID" value="TRM62807.1"/>
    <property type="molecule type" value="Genomic_DNA"/>
</dbReference>
<evidence type="ECO:0000256" key="12">
    <source>
        <dbReference type="ARBA" id="ARBA00025679"/>
    </source>
</evidence>
<comment type="similarity">
    <text evidence="4 13">Belongs to the polysaccharide lyase 3 family.</text>
</comment>
<dbReference type="SUPFAM" id="SSF51126">
    <property type="entry name" value="Pectin lyase-like"/>
    <property type="match status" value="1"/>
</dbReference>
<dbReference type="PANTHER" id="PTHR33407">
    <property type="entry name" value="PECTATE LYASE F-RELATED"/>
    <property type="match status" value="1"/>
</dbReference>
<dbReference type="GO" id="GO:0030570">
    <property type="term" value="F:pectate lyase activity"/>
    <property type="evidence" value="ECO:0007669"/>
    <property type="project" value="UniProtKB-UniRule"/>
</dbReference>
<reference evidence="15 16" key="1">
    <citation type="journal article" date="2019" name="New Phytol.">
        <title>Comparative genomics reveals unique wood-decay strategies and fruiting body development in the Schizophyllaceae.</title>
        <authorList>
            <person name="Almasi E."/>
            <person name="Sahu N."/>
            <person name="Krizsan K."/>
            <person name="Balint B."/>
            <person name="Kovacs G.M."/>
            <person name="Kiss B."/>
            <person name="Cseklye J."/>
            <person name="Drula E."/>
            <person name="Henrissat B."/>
            <person name="Nagy I."/>
            <person name="Chovatia M."/>
            <person name="Adam C."/>
            <person name="LaButti K."/>
            <person name="Lipzen A."/>
            <person name="Riley R."/>
            <person name="Grigoriev I.V."/>
            <person name="Nagy L.G."/>
        </authorList>
    </citation>
    <scope>NUCLEOTIDE SEQUENCE [LARGE SCALE GENOMIC DNA]</scope>
    <source>
        <strain evidence="15 16">NL-1724</strain>
    </source>
</reference>
<evidence type="ECO:0000256" key="3">
    <source>
        <dbReference type="ARBA" id="ARBA00004613"/>
    </source>
</evidence>
<dbReference type="AlphaFoldDB" id="A0A550CDF4"/>
<dbReference type="OrthoDB" id="441042at2759"/>
<gene>
    <name evidence="15" type="ORF">BD626DRAFT_403296</name>
</gene>
<feature type="signal peptide" evidence="13">
    <location>
        <begin position="1"/>
        <end position="18"/>
    </location>
</feature>
<dbReference type="InterPro" id="IPR011050">
    <property type="entry name" value="Pectin_lyase_fold/virulence"/>
</dbReference>
<keyword evidence="6 13" id="KW-0964">Secreted</keyword>
<dbReference type="InterPro" id="IPR004898">
    <property type="entry name" value="Pectate_lyase_PlyH/PlyE-like"/>
</dbReference>